<organism evidence="8 9">
    <name type="scientific">Candidatus Minimicrobia vallesae</name>
    <dbReference type="NCBI Taxonomy" id="2841264"/>
    <lineage>
        <taxon>Bacteria</taxon>
        <taxon>Candidatus Saccharimonadota</taxon>
        <taxon>Candidatus Saccharimonadota incertae sedis</taxon>
        <taxon>Candidatus Minimicrobia</taxon>
    </lineage>
</organism>
<dbReference type="Pfam" id="PF03773">
    <property type="entry name" value="ArsP_1"/>
    <property type="match status" value="1"/>
</dbReference>
<feature type="transmembrane region" description="Helical" evidence="7">
    <location>
        <begin position="224"/>
        <end position="247"/>
    </location>
</feature>
<evidence type="ECO:0000256" key="7">
    <source>
        <dbReference type="SAM" id="Phobius"/>
    </source>
</evidence>
<name>A0A8F1MBT5_9BACT</name>
<feature type="transmembrane region" description="Helical" evidence="7">
    <location>
        <begin position="193"/>
        <end position="212"/>
    </location>
</feature>
<dbReference type="PANTHER" id="PTHR34184:SF4">
    <property type="entry name" value="UPF0718 PROTEIN YCGR"/>
    <property type="match status" value="1"/>
</dbReference>
<dbReference type="InterPro" id="IPR005524">
    <property type="entry name" value="DUF318"/>
</dbReference>
<evidence type="ECO:0000256" key="1">
    <source>
        <dbReference type="ARBA" id="ARBA00004651"/>
    </source>
</evidence>
<dbReference type="KEGG" id="mvl:KOY49_01655"/>
<dbReference type="PANTHER" id="PTHR34184">
    <property type="entry name" value="UPF0718 PROTEIN YCGR"/>
    <property type="match status" value="1"/>
</dbReference>
<evidence type="ECO:0000313" key="9">
    <source>
        <dbReference type="Proteomes" id="UP000677117"/>
    </source>
</evidence>
<feature type="transmembrane region" description="Helical" evidence="7">
    <location>
        <begin position="128"/>
        <end position="149"/>
    </location>
</feature>
<evidence type="ECO:0000256" key="3">
    <source>
        <dbReference type="ARBA" id="ARBA00022475"/>
    </source>
</evidence>
<protein>
    <submittedName>
        <fullName evidence="8">Permease</fullName>
    </submittedName>
</protein>
<evidence type="ECO:0000256" key="2">
    <source>
        <dbReference type="ARBA" id="ARBA00006386"/>
    </source>
</evidence>
<sequence>MLPKNAFLRRIALSMIGLILPVCECGNVPIARSLIANGLKPADVISFLFAAPILNPITIISTMTAFSFDTRMVWWRIIFALIIVQITAFIVSFFKEDSVINPEFEKLCHSHNHGSKLSNIFSSSRNEFWQLFTMLALGASIAAATQIFVPRFIINAVGGDIFLSVISMITLSFVISICSSIDAFFALAYVRNFTTGSILSFLLFGPMIDIKMITLLKTTFRWKFIATITLTVFILSLIVGLGVNLYVR</sequence>
<dbReference type="InterPro" id="IPR052923">
    <property type="entry name" value="UPF0718"/>
</dbReference>
<keyword evidence="6 7" id="KW-0472">Membrane</keyword>
<gene>
    <name evidence="8" type="ORF">KOY49_01655</name>
</gene>
<dbReference type="RefSeq" id="WP_232736446.1">
    <property type="nucleotide sequence ID" value="NZ_CP076459.1"/>
</dbReference>
<feature type="transmembrane region" description="Helical" evidence="7">
    <location>
        <begin position="73"/>
        <end position="94"/>
    </location>
</feature>
<accession>A0A8F1MBT5</accession>
<evidence type="ECO:0000256" key="5">
    <source>
        <dbReference type="ARBA" id="ARBA00022989"/>
    </source>
</evidence>
<keyword evidence="4 7" id="KW-0812">Transmembrane</keyword>
<dbReference type="AlphaFoldDB" id="A0A8F1MBT5"/>
<feature type="transmembrane region" description="Helical" evidence="7">
    <location>
        <begin position="161"/>
        <end position="187"/>
    </location>
</feature>
<evidence type="ECO:0000256" key="6">
    <source>
        <dbReference type="ARBA" id="ARBA00023136"/>
    </source>
</evidence>
<evidence type="ECO:0000313" key="8">
    <source>
        <dbReference type="EMBL" id="QWQ31698.1"/>
    </source>
</evidence>
<keyword evidence="5 7" id="KW-1133">Transmembrane helix</keyword>
<dbReference type="GO" id="GO:0005886">
    <property type="term" value="C:plasma membrane"/>
    <property type="evidence" value="ECO:0007669"/>
    <property type="project" value="UniProtKB-SubCell"/>
</dbReference>
<dbReference type="EMBL" id="CP076459">
    <property type="protein sequence ID" value="QWQ31698.1"/>
    <property type="molecule type" value="Genomic_DNA"/>
</dbReference>
<reference evidence="8" key="1">
    <citation type="submission" date="2021-06" db="EMBL/GenBank/DDBJ databases">
        <title>An adapted protocol for Saccharibacteria cultivation: two new species join this phylum of Candidate Phyla Radiations.</title>
        <authorList>
            <person name="Ibrahim A."/>
            <person name="Maatouk M."/>
            <person name="Raoult D."/>
            <person name="Bittar F."/>
        </authorList>
    </citation>
    <scope>NUCLEOTIDE SEQUENCE</scope>
    <source>
        <strain evidence="8">IHU2</strain>
    </source>
</reference>
<dbReference type="Proteomes" id="UP000677117">
    <property type="component" value="Chromosome"/>
</dbReference>
<comment type="similarity">
    <text evidence="2">Belongs to the UPF0718 family.</text>
</comment>
<keyword evidence="3" id="KW-1003">Cell membrane</keyword>
<comment type="subcellular location">
    <subcellularLocation>
        <location evidence="1">Cell membrane</location>
        <topology evidence="1">Multi-pass membrane protein</topology>
    </subcellularLocation>
</comment>
<proteinExistence type="inferred from homology"/>
<feature type="transmembrane region" description="Helical" evidence="7">
    <location>
        <begin position="44"/>
        <end position="66"/>
    </location>
</feature>
<keyword evidence="9" id="KW-1185">Reference proteome</keyword>
<evidence type="ECO:0000256" key="4">
    <source>
        <dbReference type="ARBA" id="ARBA00022692"/>
    </source>
</evidence>